<dbReference type="InterPro" id="IPR011047">
    <property type="entry name" value="Quinoprotein_ADH-like_sf"/>
</dbReference>
<dbReference type="RefSeq" id="WP_189612652.1">
    <property type="nucleotide sequence ID" value="NZ_BMXR01000014.1"/>
</dbReference>
<dbReference type="EMBL" id="BMXR01000014">
    <property type="protein sequence ID" value="GGX70880.1"/>
    <property type="molecule type" value="Genomic_DNA"/>
</dbReference>
<protein>
    <recommendedName>
        <fullName evidence="4">WD40 repeat domain-containing protein</fullName>
    </recommendedName>
</protein>
<reference evidence="2" key="1">
    <citation type="journal article" date="2014" name="Int. J. Syst. Evol. Microbiol.">
        <title>Complete genome sequence of Corynebacterium casei LMG S-19264T (=DSM 44701T), isolated from a smear-ripened cheese.</title>
        <authorList>
            <consortium name="US DOE Joint Genome Institute (JGI-PGF)"/>
            <person name="Walter F."/>
            <person name="Albersmeier A."/>
            <person name="Kalinowski J."/>
            <person name="Ruckert C."/>
        </authorList>
    </citation>
    <scope>NUCLEOTIDE SEQUENCE</scope>
    <source>
        <strain evidence="2">KCTC 22169</strain>
    </source>
</reference>
<reference evidence="2" key="2">
    <citation type="submission" date="2020-09" db="EMBL/GenBank/DDBJ databases">
        <authorList>
            <person name="Sun Q."/>
            <person name="Kim S."/>
        </authorList>
    </citation>
    <scope>NUCLEOTIDE SEQUENCE</scope>
    <source>
        <strain evidence="2">KCTC 22169</strain>
    </source>
</reference>
<sequence length="323" mass="36755">MKVVRLLLLCLLIGPGSLIAPAVASPPDVGRDWQLPFVVTDDFLAFADTTGTVIEYTDGESVRLHAGHRGFPPVHEPPLLFATGVDGRVSAWHLEERRLLWQRRFEGWMFPPLVQDEAIFISGQPHRLFKLDRDSGSTLATAPLPNEAVYSPLSWRDGRIAIGVYARHWLVLEPEHLRETDRYRLPAPAITASPDGFYLSQNGHLHRRLNTGEFELRRQGKSPVRWFQRVGDELSWADDGHWLNVNNRRLRCLDTGAPVVHWQPGSNRDRITITHFNGTSRTLLLSDQWGNPDLQADKENTNEKMVDANQLSTDRHHDQLRPC</sequence>
<dbReference type="SUPFAM" id="SSF50998">
    <property type="entry name" value="Quinoprotein alcohol dehydrogenase-like"/>
    <property type="match status" value="1"/>
</dbReference>
<gene>
    <name evidence="2" type="ORF">GCM10007392_42950</name>
</gene>
<keyword evidence="1" id="KW-0732">Signal</keyword>
<evidence type="ECO:0000313" key="2">
    <source>
        <dbReference type="EMBL" id="GGX70880.1"/>
    </source>
</evidence>
<name>A0A918NHI1_9GAMM</name>
<organism evidence="2 3">
    <name type="scientific">Saccharospirillum salsuginis</name>
    <dbReference type="NCBI Taxonomy" id="418750"/>
    <lineage>
        <taxon>Bacteria</taxon>
        <taxon>Pseudomonadati</taxon>
        <taxon>Pseudomonadota</taxon>
        <taxon>Gammaproteobacteria</taxon>
        <taxon>Oceanospirillales</taxon>
        <taxon>Saccharospirillaceae</taxon>
        <taxon>Saccharospirillum</taxon>
    </lineage>
</organism>
<dbReference type="Gene3D" id="2.130.10.10">
    <property type="entry name" value="YVTN repeat-like/Quinoprotein amine dehydrogenase"/>
    <property type="match status" value="1"/>
</dbReference>
<evidence type="ECO:0000256" key="1">
    <source>
        <dbReference type="SAM" id="SignalP"/>
    </source>
</evidence>
<dbReference type="Proteomes" id="UP000626148">
    <property type="component" value="Unassembled WGS sequence"/>
</dbReference>
<comment type="caution">
    <text evidence="2">The sequence shown here is derived from an EMBL/GenBank/DDBJ whole genome shotgun (WGS) entry which is preliminary data.</text>
</comment>
<feature type="chain" id="PRO_5037640671" description="WD40 repeat domain-containing protein" evidence="1">
    <location>
        <begin position="25"/>
        <end position="323"/>
    </location>
</feature>
<accession>A0A918NHI1</accession>
<evidence type="ECO:0008006" key="4">
    <source>
        <dbReference type="Google" id="ProtNLM"/>
    </source>
</evidence>
<dbReference type="AlphaFoldDB" id="A0A918NHI1"/>
<dbReference type="InterPro" id="IPR015943">
    <property type="entry name" value="WD40/YVTN_repeat-like_dom_sf"/>
</dbReference>
<keyword evidence="3" id="KW-1185">Reference proteome</keyword>
<proteinExistence type="predicted"/>
<feature type="signal peptide" evidence="1">
    <location>
        <begin position="1"/>
        <end position="24"/>
    </location>
</feature>
<evidence type="ECO:0000313" key="3">
    <source>
        <dbReference type="Proteomes" id="UP000626148"/>
    </source>
</evidence>